<keyword evidence="4" id="KW-0547">Nucleotide-binding</keyword>
<dbReference type="AlphaFoldDB" id="A0AAE1T4P8"/>
<keyword evidence="6" id="KW-0067">ATP-binding</keyword>
<dbReference type="EC" id="2.7.1.67" evidence="2"/>
<keyword evidence="9" id="KW-1185">Reference proteome</keyword>
<proteinExistence type="inferred from homology"/>
<keyword evidence="5" id="KW-0418">Kinase</keyword>
<evidence type="ECO:0000313" key="9">
    <source>
        <dbReference type="Proteomes" id="UP001289374"/>
    </source>
</evidence>
<accession>A0AAE1T4P8</accession>
<evidence type="ECO:0000256" key="2">
    <source>
        <dbReference type="ARBA" id="ARBA00012169"/>
    </source>
</evidence>
<reference evidence="8" key="1">
    <citation type="submission" date="2020-06" db="EMBL/GenBank/DDBJ databases">
        <authorList>
            <person name="Li T."/>
            <person name="Hu X."/>
            <person name="Zhang T."/>
            <person name="Song X."/>
            <person name="Zhang H."/>
            <person name="Dai N."/>
            <person name="Sheng W."/>
            <person name="Hou X."/>
            <person name="Wei L."/>
        </authorList>
    </citation>
    <scope>NUCLEOTIDE SEQUENCE</scope>
    <source>
        <strain evidence="8">K16</strain>
        <tissue evidence="8">Leaf</tissue>
    </source>
</reference>
<evidence type="ECO:0000256" key="7">
    <source>
        <dbReference type="SAM" id="MobiDB-lite"/>
    </source>
</evidence>
<dbReference type="EMBL" id="JACGWL010000867">
    <property type="protein sequence ID" value="KAK4381513.1"/>
    <property type="molecule type" value="Genomic_DNA"/>
</dbReference>
<dbReference type="InterPro" id="IPR044571">
    <property type="entry name" value="P4KG1-8"/>
</dbReference>
<dbReference type="Proteomes" id="UP001289374">
    <property type="component" value="Unassembled WGS sequence"/>
</dbReference>
<feature type="region of interest" description="Disordered" evidence="7">
    <location>
        <begin position="11"/>
        <end position="38"/>
    </location>
</feature>
<evidence type="ECO:0000256" key="1">
    <source>
        <dbReference type="ARBA" id="ARBA00008941"/>
    </source>
</evidence>
<feature type="compositionally biased region" description="Acidic residues" evidence="7">
    <location>
        <begin position="24"/>
        <end position="34"/>
    </location>
</feature>
<sequence>MGMPFHFGFGSVNGRAPLSKLEESVEEEGSEGEEEKGLISVPALAKCPSISKLSMSLKNTSLGEKNQKFTKFLGAKPDHGYLANSSSGHRSANEQLPPSASFVKLADMNEVEWGLFLEKFQELLNPAFAKRKSITLGQRQRQRLGTSCKF</sequence>
<organism evidence="8 9">
    <name type="scientific">Sesamum angolense</name>
    <dbReference type="NCBI Taxonomy" id="2727404"/>
    <lineage>
        <taxon>Eukaryota</taxon>
        <taxon>Viridiplantae</taxon>
        <taxon>Streptophyta</taxon>
        <taxon>Embryophyta</taxon>
        <taxon>Tracheophyta</taxon>
        <taxon>Spermatophyta</taxon>
        <taxon>Magnoliopsida</taxon>
        <taxon>eudicotyledons</taxon>
        <taxon>Gunneridae</taxon>
        <taxon>Pentapetalae</taxon>
        <taxon>asterids</taxon>
        <taxon>lamiids</taxon>
        <taxon>Lamiales</taxon>
        <taxon>Pedaliaceae</taxon>
        <taxon>Sesamum</taxon>
    </lineage>
</organism>
<evidence type="ECO:0000256" key="5">
    <source>
        <dbReference type="ARBA" id="ARBA00022777"/>
    </source>
</evidence>
<dbReference type="PANTHER" id="PTHR45800">
    <property type="entry name" value="PHOSPHATIDYLINOSITOL 4-KINASE GAMMA"/>
    <property type="match status" value="1"/>
</dbReference>
<evidence type="ECO:0000256" key="6">
    <source>
        <dbReference type="ARBA" id="ARBA00022840"/>
    </source>
</evidence>
<dbReference type="PANTHER" id="PTHR45800:SF11">
    <property type="entry name" value="PHOSPHATIDYLINOSITOL 3-KINASE-RELATED PROTEIN KINASE"/>
    <property type="match status" value="1"/>
</dbReference>
<name>A0AAE1T4P8_9LAMI</name>
<comment type="caution">
    <text evidence="8">The sequence shown here is derived from an EMBL/GenBank/DDBJ whole genome shotgun (WGS) entry which is preliminary data.</text>
</comment>
<comment type="similarity">
    <text evidence="1">Belongs to the PI3/PI4-kinase family. Type II PI4K subfamily.</text>
</comment>
<gene>
    <name evidence="8" type="ORF">Sango_2961100</name>
</gene>
<protein>
    <recommendedName>
        <fullName evidence="2">1-phosphatidylinositol 4-kinase</fullName>
        <ecNumber evidence="2">2.7.1.67</ecNumber>
    </recommendedName>
</protein>
<evidence type="ECO:0000256" key="3">
    <source>
        <dbReference type="ARBA" id="ARBA00022679"/>
    </source>
</evidence>
<keyword evidence="3" id="KW-0808">Transferase</keyword>
<dbReference type="GO" id="GO:0005524">
    <property type="term" value="F:ATP binding"/>
    <property type="evidence" value="ECO:0007669"/>
    <property type="project" value="UniProtKB-KW"/>
</dbReference>
<dbReference type="GO" id="GO:0004430">
    <property type="term" value="F:1-phosphatidylinositol 4-kinase activity"/>
    <property type="evidence" value="ECO:0007669"/>
    <property type="project" value="UniProtKB-EC"/>
</dbReference>
<evidence type="ECO:0000256" key="4">
    <source>
        <dbReference type="ARBA" id="ARBA00022741"/>
    </source>
</evidence>
<evidence type="ECO:0000313" key="8">
    <source>
        <dbReference type="EMBL" id="KAK4381513.1"/>
    </source>
</evidence>
<reference evidence="8" key="2">
    <citation type="journal article" date="2024" name="Plant">
        <title>Genomic evolution and insights into agronomic trait innovations of Sesamum species.</title>
        <authorList>
            <person name="Miao H."/>
            <person name="Wang L."/>
            <person name="Qu L."/>
            <person name="Liu H."/>
            <person name="Sun Y."/>
            <person name="Le M."/>
            <person name="Wang Q."/>
            <person name="Wei S."/>
            <person name="Zheng Y."/>
            <person name="Lin W."/>
            <person name="Duan Y."/>
            <person name="Cao H."/>
            <person name="Xiong S."/>
            <person name="Wang X."/>
            <person name="Wei L."/>
            <person name="Li C."/>
            <person name="Ma Q."/>
            <person name="Ju M."/>
            <person name="Zhao R."/>
            <person name="Li G."/>
            <person name="Mu C."/>
            <person name="Tian Q."/>
            <person name="Mei H."/>
            <person name="Zhang T."/>
            <person name="Gao T."/>
            <person name="Zhang H."/>
        </authorList>
    </citation>
    <scope>NUCLEOTIDE SEQUENCE</scope>
    <source>
        <strain evidence="8">K16</strain>
    </source>
</reference>